<sequence>MANKAVICPRHSSHNPMCLIDPSNTPDTLDPGTLPAFLFKGGTDTNSSGASDLCKLSCADEKCDAGGVRSPTPNQQQTNRMTSPRCSRLDEPSTARTRTGECSSACGALPLRRHRTNANTKPRASPISVVFLFIDSLPTLLNLTPTSHHASHDLHLQYYQ</sequence>
<accession>A0A9Q8SXZ4</accession>
<evidence type="ECO:0000256" key="1">
    <source>
        <dbReference type="SAM" id="MobiDB-lite"/>
    </source>
</evidence>
<keyword evidence="3" id="KW-1185">Reference proteome</keyword>
<name>A0A9Q8SXZ4_9PEZI</name>
<dbReference type="Proteomes" id="UP000830671">
    <property type="component" value="Chromosome 5"/>
</dbReference>
<feature type="compositionally biased region" description="Polar residues" evidence="1">
    <location>
        <begin position="71"/>
        <end position="85"/>
    </location>
</feature>
<gene>
    <name evidence="2" type="ORF">CLUP02_10790</name>
</gene>
<protein>
    <submittedName>
        <fullName evidence="2">Uncharacterized protein</fullName>
    </submittedName>
</protein>
<evidence type="ECO:0000313" key="2">
    <source>
        <dbReference type="EMBL" id="UQC85293.1"/>
    </source>
</evidence>
<proteinExistence type="predicted"/>
<reference evidence="2" key="1">
    <citation type="journal article" date="2021" name="Mol. Plant Microbe Interact.">
        <title>Complete Genome Sequence of the Plant-Pathogenic Fungus Colletotrichum lupini.</title>
        <authorList>
            <person name="Baroncelli R."/>
            <person name="Pensec F."/>
            <person name="Da Lio D."/>
            <person name="Boufleur T."/>
            <person name="Vicente I."/>
            <person name="Sarrocco S."/>
            <person name="Picot A."/>
            <person name="Baraldi E."/>
            <person name="Sukno S."/>
            <person name="Thon M."/>
            <person name="Le Floch G."/>
        </authorList>
    </citation>
    <scope>NUCLEOTIDE SEQUENCE</scope>
    <source>
        <strain evidence="2">IMI 504893</strain>
    </source>
</reference>
<dbReference type="EMBL" id="CP019477">
    <property type="protein sequence ID" value="UQC85293.1"/>
    <property type="molecule type" value="Genomic_DNA"/>
</dbReference>
<dbReference type="RefSeq" id="XP_049146907.1">
    <property type="nucleotide sequence ID" value="XM_049289762.1"/>
</dbReference>
<organism evidence="2 3">
    <name type="scientific">Colletotrichum lupini</name>
    <dbReference type="NCBI Taxonomy" id="145971"/>
    <lineage>
        <taxon>Eukaryota</taxon>
        <taxon>Fungi</taxon>
        <taxon>Dikarya</taxon>
        <taxon>Ascomycota</taxon>
        <taxon>Pezizomycotina</taxon>
        <taxon>Sordariomycetes</taxon>
        <taxon>Hypocreomycetidae</taxon>
        <taxon>Glomerellales</taxon>
        <taxon>Glomerellaceae</taxon>
        <taxon>Colletotrichum</taxon>
        <taxon>Colletotrichum acutatum species complex</taxon>
    </lineage>
</organism>
<dbReference type="KEGG" id="clup:CLUP02_10790"/>
<dbReference type="GeneID" id="73344772"/>
<evidence type="ECO:0000313" key="3">
    <source>
        <dbReference type="Proteomes" id="UP000830671"/>
    </source>
</evidence>
<feature type="region of interest" description="Disordered" evidence="1">
    <location>
        <begin position="65"/>
        <end position="98"/>
    </location>
</feature>
<dbReference type="AlphaFoldDB" id="A0A9Q8SXZ4"/>